<evidence type="ECO:0000256" key="5">
    <source>
        <dbReference type="ARBA" id="ARBA00022756"/>
    </source>
</evidence>
<keyword evidence="3 8" id="KW-0479">Metal-binding</keyword>
<dbReference type="InterPro" id="IPR004472">
    <property type="entry name" value="DTB_synth_BioD"/>
</dbReference>
<evidence type="ECO:0000313" key="9">
    <source>
        <dbReference type="EMBL" id="QNS01981.1"/>
    </source>
</evidence>
<dbReference type="PANTHER" id="PTHR43210:SF5">
    <property type="entry name" value="DETHIOBIOTIN SYNTHETASE"/>
    <property type="match status" value="1"/>
</dbReference>
<dbReference type="Gene3D" id="3.40.50.300">
    <property type="entry name" value="P-loop containing nucleotide triphosphate hydrolases"/>
    <property type="match status" value="1"/>
</dbReference>
<feature type="active site" evidence="8">
    <location>
        <position position="38"/>
    </location>
</feature>
<dbReference type="FunFam" id="3.40.50.300:FF:000292">
    <property type="entry name" value="ATP-dependent dethiobiotin synthetase BioD"/>
    <property type="match status" value="1"/>
</dbReference>
<comment type="similarity">
    <text evidence="8">Belongs to the dethiobiotin synthetase family.</text>
</comment>
<feature type="binding site" evidence="8">
    <location>
        <position position="42"/>
    </location>
    <ligand>
        <name>substrate</name>
    </ligand>
</feature>
<accession>A0A7H1AZS6</accession>
<evidence type="ECO:0000256" key="3">
    <source>
        <dbReference type="ARBA" id="ARBA00022723"/>
    </source>
</evidence>
<feature type="binding site" evidence="8">
    <location>
        <begin position="176"/>
        <end position="177"/>
    </location>
    <ligand>
        <name>ATP</name>
        <dbReference type="ChEBI" id="CHEBI:30616"/>
    </ligand>
</feature>
<comment type="caution">
    <text evidence="8">Lacks conserved residue(s) required for the propagation of feature annotation.</text>
</comment>
<dbReference type="EMBL" id="CP061275">
    <property type="protein sequence ID" value="QNS01981.1"/>
    <property type="molecule type" value="Genomic_DNA"/>
</dbReference>
<protein>
    <recommendedName>
        <fullName evidence="8">ATP-dependent dethiobiotin synthetase BioD</fullName>
        <ecNumber evidence="8">6.3.3.3</ecNumber>
    </recommendedName>
    <alternativeName>
        <fullName evidence="8">DTB synthetase</fullName>
        <shortName evidence="8">DTBS</shortName>
    </alternativeName>
    <alternativeName>
        <fullName evidence="8">Dethiobiotin synthase</fullName>
    </alternativeName>
</protein>
<evidence type="ECO:0000256" key="8">
    <source>
        <dbReference type="HAMAP-Rule" id="MF_00336"/>
    </source>
</evidence>
<keyword evidence="1 8" id="KW-0963">Cytoplasm</keyword>
<gene>
    <name evidence="8 9" type="primary">bioD</name>
    <name evidence="9" type="ORF">ICW73_00720</name>
</gene>
<dbReference type="NCBIfam" id="TIGR00347">
    <property type="entry name" value="bioD"/>
    <property type="match status" value="1"/>
</dbReference>
<comment type="catalytic activity">
    <reaction evidence="8">
        <text>(7R,8S)-7,8-diammoniononanoate + CO2 + ATP = (4R,5S)-dethiobiotin + ADP + phosphate + 3 H(+)</text>
        <dbReference type="Rhea" id="RHEA:15805"/>
        <dbReference type="ChEBI" id="CHEBI:15378"/>
        <dbReference type="ChEBI" id="CHEBI:16526"/>
        <dbReference type="ChEBI" id="CHEBI:30616"/>
        <dbReference type="ChEBI" id="CHEBI:43474"/>
        <dbReference type="ChEBI" id="CHEBI:149469"/>
        <dbReference type="ChEBI" id="CHEBI:149473"/>
        <dbReference type="ChEBI" id="CHEBI:456216"/>
        <dbReference type="EC" id="6.3.3.3"/>
    </reaction>
</comment>
<keyword evidence="5 8" id="KW-0093">Biotin biosynthesis</keyword>
<dbReference type="AlphaFoldDB" id="A0A7H1AZS6"/>
<dbReference type="UniPathway" id="UPA00078">
    <property type="reaction ID" value="UER00161"/>
</dbReference>
<dbReference type="EC" id="6.3.3.3" evidence="8"/>
<feature type="binding site" evidence="8">
    <location>
        <begin position="13"/>
        <end position="18"/>
    </location>
    <ligand>
        <name>ATP</name>
        <dbReference type="ChEBI" id="CHEBI:30616"/>
    </ligand>
</feature>
<sequence length="224" mass="25346">MIKKFFVTGTDTDVGKTIVSGILLKKATQYGYKTGGYKPISSGHYSYKNYSYNKDAVLLKKNSSIKLSIGEVNPITFFEYAPPHVLSSLQGLIIQKQHLSLGLKKIAKKCNWIIIEGVGGWYTPFSYKNTFSDWVKEEKLTVIIIVGIKLGCINHAILTEKAILSENLICGGWIANNIFLEDEYNLYYIQTLLNYIQSPLLGVIPYFKHVDKINTRNIKIQLPQ</sequence>
<evidence type="ECO:0000256" key="4">
    <source>
        <dbReference type="ARBA" id="ARBA00022741"/>
    </source>
</evidence>
<feature type="binding site" evidence="8">
    <location>
        <position position="116"/>
    </location>
    <ligand>
        <name>Mg(2+)</name>
        <dbReference type="ChEBI" id="CHEBI:18420"/>
    </ligand>
</feature>
<evidence type="ECO:0000256" key="2">
    <source>
        <dbReference type="ARBA" id="ARBA00022598"/>
    </source>
</evidence>
<dbReference type="PIRSF" id="PIRSF006755">
    <property type="entry name" value="DTB_synth"/>
    <property type="match status" value="1"/>
</dbReference>
<evidence type="ECO:0000256" key="1">
    <source>
        <dbReference type="ARBA" id="ARBA00022490"/>
    </source>
</evidence>
<feature type="binding site" evidence="8">
    <location>
        <begin position="116"/>
        <end position="119"/>
    </location>
    <ligand>
        <name>ATP</name>
        <dbReference type="ChEBI" id="CHEBI:30616"/>
    </ligand>
</feature>
<dbReference type="Proteomes" id="UP000516346">
    <property type="component" value="Chromosome"/>
</dbReference>
<comment type="function">
    <text evidence="8">Catalyzes a mechanistically unusual reaction, the ATP-dependent insertion of CO2 between the N7 and N8 nitrogen atoms of 7,8-diaminopelargonic acid (DAPA, also called 7,8-diammoniononanoate) to form a ureido ring.</text>
</comment>
<keyword evidence="7 8" id="KW-0460">Magnesium</keyword>
<proteinExistence type="inferred from homology"/>
<feature type="binding site" evidence="8">
    <location>
        <position position="55"/>
    </location>
    <ligand>
        <name>Mg(2+)</name>
        <dbReference type="ChEBI" id="CHEBI:18420"/>
    </ligand>
</feature>
<dbReference type="PANTHER" id="PTHR43210">
    <property type="entry name" value="DETHIOBIOTIN SYNTHETASE"/>
    <property type="match status" value="1"/>
</dbReference>
<comment type="cofactor">
    <cofactor evidence="8">
        <name>Mg(2+)</name>
        <dbReference type="ChEBI" id="CHEBI:18420"/>
    </cofactor>
</comment>
<feature type="binding site" evidence="8">
    <location>
        <position position="17"/>
    </location>
    <ligand>
        <name>Mg(2+)</name>
        <dbReference type="ChEBI" id="CHEBI:18420"/>
    </ligand>
</feature>
<dbReference type="GO" id="GO:0042803">
    <property type="term" value="F:protein homodimerization activity"/>
    <property type="evidence" value="ECO:0007669"/>
    <property type="project" value="UniProtKB-ARBA"/>
</dbReference>
<keyword evidence="4 8" id="KW-0547">Nucleotide-binding</keyword>
<dbReference type="GO" id="GO:0005829">
    <property type="term" value="C:cytosol"/>
    <property type="evidence" value="ECO:0007669"/>
    <property type="project" value="TreeGrafter"/>
</dbReference>
<dbReference type="GO" id="GO:0005524">
    <property type="term" value="F:ATP binding"/>
    <property type="evidence" value="ECO:0007669"/>
    <property type="project" value="UniProtKB-UniRule"/>
</dbReference>
<comment type="pathway">
    <text evidence="8">Cofactor biosynthesis; biotin biosynthesis; biotin from 7,8-diaminononanoate: step 1/2.</text>
</comment>
<keyword evidence="2 8" id="KW-0436">Ligase</keyword>
<evidence type="ECO:0000256" key="7">
    <source>
        <dbReference type="ARBA" id="ARBA00022842"/>
    </source>
</evidence>
<dbReference type="HAMAP" id="MF_00336">
    <property type="entry name" value="BioD"/>
    <property type="match status" value="1"/>
</dbReference>
<evidence type="ECO:0000313" key="10">
    <source>
        <dbReference type="Proteomes" id="UP000516346"/>
    </source>
</evidence>
<reference evidence="9 10" key="1">
    <citation type="submission" date="2020-09" db="EMBL/GenBank/DDBJ databases">
        <title>Genome sequence of the banana aphid, Pentalonia nigronervosa Coquerel (Hemiptera: Aphididae) and its symbionts.</title>
        <authorList>
            <person name="Mathers T.C."/>
            <person name="Mugford S.T."/>
            <person name="Hogenhout S.A."/>
            <person name="Tripathi L."/>
        </authorList>
    </citation>
    <scope>NUCLEOTIDE SEQUENCE [LARGE SCALE GENOMIC DNA]</scope>
    <source>
        <strain evidence="9">Ba4</strain>
    </source>
</reference>
<organism evidence="9 10">
    <name type="scientific">Buchnera aphidicola</name>
    <name type="common">Pentalonia nigronervosa</name>
    <dbReference type="NCBI Taxonomy" id="1309793"/>
    <lineage>
        <taxon>Bacteria</taxon>
        <taxon>Pseudomonadati</taxon>
        <taxon>Pseudomonadota</taxon>
        <taxon>Gammaproteobacteria</taxon>
        <taxon>Enterobacterales</taxon>
        <taxon>Erwiniaceae</taxon>
        <taxon>Buchnera</taxon>
    </lineage>
</organism>
<dbReference type="GO" id="GO:0009102">
    <property type="term" value="P:biotin biosynthetic process"/>
    <property type="evidence" value="ECO:0007669"/>
    <property type="project" value="UniProtKB-UniRule"/>
</dbReference>
<dbReference type="GO" id="GO:0000287">
    <property type="term" value="F:magnesium ion binding"/>
    <property type="evidence" value="ECO:0007669"/>
    <property type="project" value="UniProtKB-UniRule"/>
</dbReference>
<comment type="subcellular location">
    <subcellularLocation>
        <location evidence="8">Cytoplasm</location>
    </subcellularLocation>
</comment>
<dbReference type="CDD" id="cd03109">
    <property type="entry name" value="DTBS"/>
    <property type="match status" value="1"/>
</dbReference>
<feature type="binding site" evidence="8">
    <location>
        <position position="55"/>
    </location>
    <ligand>
        <name>ATP</name>
        <dbReference type="ChEBI" id="CHEBI:30616"/>
    </ligand>
</feature>
<dbReference type="GO" id="GO:0004141">
    <property type="term" value="F:dethiobiotin synthase activity"/>
    <property type="evidence" value="ECO:0007669"/>
    <property type="project" value="UniProtKB-UniRule"/>
</dbReference>
<evidence type="ECO:0000256" key="6">
    <source>
        <dbReference type="ARBA" id="ARBA00022840"/>
    </source>
</evidence>
<dbReference type="InterPro" id="IPR027417">
    <property type="entry name" value="P-loop_NTPase"/>
</dbReference>
<name>A0A7H1AZS6_9GAMM</name>
<comment type="subunit">
    <text evidence="8">Homodimer.</text>
</comment>
<dbReference type="Pfam" id="PF13500">
    <property type="entry name" value="AAA_26"/>
    <property type="match status" value="1"/>
</dbReference>
<keyword evidence="6 8" id="KW-0067">ATP-binding</keyword>
<dbReference type="SUPFAM" id="SSF52540">
    <property type="entry name" value="P-loop containing nucleoside triphosphate hydrolases"/>
    <property type="match status" value="1"/>
</dbReference>